<protein>
    <submittedName>
        <fullName evidence="2">Type I 3-dehydroquinate dehydratase</fullName>
    </submittedName>
</protein>
<dbReference type="Gene3D" id="3.20.20.70">
    <property type="entry name" value="Aldolase class I"/>
    <property type="match status" value="1"/>
</dbReference>
<accession>A0A8B3GG69</accession>
<dbReference type="EMBL" id="RCIW01000008">
    <property type="protein sequence ID" value="RLP10236.1"/>
    <property type="molecule type" value="Genomic_DNA"/>
</dbReference>
<dbReference type="Pfam" id="PF01487">
    <property type="entry name" value="DHquinase_I"/>
    <property type="match status" value="1"/>
</dbReference>
<gene>
    <name evidence="2" type="ORF">D7U36_06475</name>
</gene>
<dbReference type="SUPFAM" id="SSF51569">
    <property type="entry name" value="Aldolase"/>
    <property type="match status" value="1"/>
</dbReference>
<reference evidence="2 3" key="1">
    <citation type="submission" date="2018-10" db="EMBL/GenBank/DDBJ databases">
        <title>Propionibacterium australiense Genome Sequencing and Assembly.</title>
        <authorList>
            <person name="Bernier A.-M."/>
            <person name="Bernard K."/>
        </authorList>
    </citation>
    <scope>NUCLEOTIDE SEQUENCE [LARGE SCALE GENOMIC DNA]</scope>
    <source>
        <strain evidence="2 3">NML98A078</strain>
    </source>
</reference>
<proteinExistence type="predicted"/>
<feature type="compositionally biased region" description="Polar residues" evidence="1">
    <location>
        <begin position="128"/>
        <end position="138"/>
    </location>
</feature>
<feature type="compositionally biased region" description="Low complexity" evidence="1">
    <location>
        <begin position="325"/>
        <end position="336"/>
    </location>
</feature>
<feature type="region of interest" description="Disordered" evidence="1">
    <location>
        <begin position="313"/>
        <end position="349"/>
    </location>
</feature>
<sequence>MELATVELGGTRPAIIVPLTAPGEAQLLAQADRAAASPADIVEWRVDLLDDPTPARAGLLASRLAARAARPLLTTVRTAAEGGRFDRGTDGYAELVAALAVSGASIWWTSSARAPARRGSSPRCTTPAGASSAPTMTSPRHPGSTRCSTGCAPRPPPGRTCARSPSCPGSRPTWRACSRPVPWPVPSWRSRSSRWPWARWGSPAASWAGTSVRRPVSPRSARTSPRRASFRWMTWCRSWPPSTGCAAADRGAPAQRQLSRTSASRAGRLARQWARSCAAHSSQCVANSSPSRPSARALRSSWFIASHRRVVASGAESRVRAPQPSTSRAAAGSRSTLVVRCCPDQSQRQ</sequence>
<dbReference type="Proteomes" id="UP000279336">
    <property type="component" value="Unassembled WGS sequence"/>
</dbReference>
<evidence type="ECO:0000313" key="3">
    <source>
        <dbReference type="Proteomes" id="UP000279336"/>
    </source>
</evidence>
<feature type="region of interest" description="Disordered" evidence="1">
    <location>
        <begin position="111"/>
        <end position="176"/>
    </location>
</feature>
<comment type="caution">
    <text evidence="2">The sequence shown here is derived from an EMBL/GenBank/DDBJ whole genome shotgun (WGS) entry which is preliminary data.</text>
</comment>
<name>A0A8B3GG69_9ACTN</name>
<dbReference type="InterPro" id="IPR001381">
    <property type="entry name" value="DHquinase_I"/>
</dbReference>
<organism evidence="2 3">
    <name type="scientific">Propionibacterium australiense</name>
    <dbReference type="NCBI Taxonomy" id="119981"/>
    <lineage>
        <taxon>Bacteria</taxon>
        <taxon>Bacillati</taxon>
        <taxon>Actinomycetota</taxon>
        <taxon>Actinomycetes</taxon>
        <taxon>Propionibacteriales</taxon>
        <taxon>Propionibacteriaceae</taxon>
        <taxon>Propionibacterium</taxon>
    </lineage>
</organism>
<dbReference type="OrthoDB" id="9813659at2"/>
<evidence type="ECO:0000313" key="2">
    <source>
        <dbReference type="EMBL" id="RLP10236.1"/>
    </source>
</evidence>
<evidence type="ECO:0000256" key="1">
    <source>
        <dbReference type="SAM" id="MobiDB-lite"/>
    </source>
</evidence>
<feature type="compositionally biased region" description="Low complexity" evidence="1">
    <location>
        <begin position="111"/>
        <end position="123"/>
    </location>
</feature>
<dbReference type="AlphaFoldDB" id="A0A8B3GG69"/>
<dbReference type="GO" id="GO:0003855">
    <property type="term" value="F:3-dehydroquinate dehydratase activity"/>
    <property type="evidence" value="ECO:0007669"/>
    <property type="project" value="InterPro"/>
</dbReference>
<dbReference type="InterPro" id="IPR013785">
    <property type="entry name" value="Aldolase_TIM"/>
</dbReference>